<name>A0AA38MG30_9CUCU</name>
<organism evidence="1 2">
    <name type="scientific">Zophobas morio</name>
    <dbReference type="NCBI Taxonomy" id="2755281"/>
    <lineage>
        <taxon>Eukaryota</taxon>
        <taxon>Metazoa</taxon>
        <taxon>Ecdysozoa</taxon>
        <taxon>Arthropoda</taxon>
        <taxon>Hexapoda</taxon>
        <taxon>Insecta</taxon>
        <taxon>Pterygota</taxon>
        <taxon>Neoptera</taxon>
        <taxon>Endopterygota</taxon>
        <taxon>Coleoptera</taxon>
        <taxon>Polyphaga</taxon>
        <taxon>Cucujiformia</taxon>
        <taxon>Tenebrionidae</taxon>
        <taxon>Zophobas</taxon>
    </lineage>
</organism>
<comment type="caution">
    <text evidence="1">The sequence shown here is derived from an EMBL/GenBank/DDBJ whole genome shotgun (WGS) entry which is preliminary data.</text>
</comment>
<reference evidence="1" key="1">
    <citation type="journal article" date="2023" name="G3 (Bethesda)">
        <title>Whole genome assemblies of Zophobas morio and Tenebrio molitor.</title>
        <authorList>
            <person name="Kaur S."/>
            <person name="Stinson S.A."/>
            <person name="diCenzo G.C."/>
        </authorList>
    </citation>
    <scope>NUCLEOTIDE SEQUENCE</scope>
    <source>
        <strain evidence="1">QUZm001</strain>
    </source>
</reference>
<evidence type="ECO:0000313" key="1">
    <source>
        <dbReference type="EMBL" id="KAJ3655207.1"/>
    </source>
</evidence>
<keyword evidence="2" id="KW-1185">Reference proteome</keyword>
<gene>
    <name evidence="1" type="ORF">Zmor_014344</name>
</gene>
<dbReference type="AlphaFoldDB" id="A0AA38MG30"/>
<proteinExistence type="predicted"/>
<protein>
    <submittedName>
        <fullName evidence="1">Uncharacterized protein</fullName>
    </submittedName>
</protein>
<accession>A0AA38MG30</accession>
<dbReference type="EMBL" id="JALNTZ010000004">
    <property type="protein sequence ID" value="KAJ3655207.1"/>
    <property type="molecule type" value="Genomic_DNA"/>
</dbReference>
<dbReference type="Proteomes" id="UP001168821">
    <property type="component" value="Unassembled WGS sequence"/>
</dbReference>
<evidence type="ECO:0000313" key="2">
    <source>
        <dbReference type="Proteomes" id="UP001168821"/>
    </source>
</evidence>
<sequence length="126" mass="14802">MCSRGPYGDNKGNSSGTVDTIFVVLSTAETMKTLFEDDFLDEMRILPVFRKEEFQCGDHLPKCTRSTAAKHIMFYEAESMHVDYEEIYQRFLKYRTKLKPAYWNFVHSKEVPGHWKRRRGSERGPP</sequence>